<dbReference type="InterPro" id="IPR042204">
    <property type="entry name" value="2Fe-2S-bd_N"/>
</dbReference>
<gene>
    <name evidence="2" type="ORF">SAMN05216206_2348</name>
</gene>
<dbReference type="Proteomes" id="UP000243606">
    <property type="component" value="Unassembled WGS sequence"/>
</dbReference>
<dbReference type="EMBL" id="FOQL01000003">
    <property type="protein sequence ID" value="SFI54014.1"/>
    <property type="molecule type" value="Genomic_DNA"/>
</dbReference>
<keyword evidence="3" id="KW-1185">Reference proteome</keyword>
<evidence type="ECO:0000256" key="1">
    <source>
        <dbReference type="ARBA" id="ARBA00023002"/>
    </source>
</evidence>
<keyword evidence="1" id="KW-0560">Oxidoreductase</keyword>
<dbReference type="RefSeq" id="WP_090242136.1">
    <property type="nucleotide sequence ID" value="NZ_FOQL01000003.1"/>
</dbReference>
<dbReference type="STRING" id="425504.SAMN05216206_2348"/>
<protein>
    <submittedName>
        <fullName evidence="2">2Fe-2S iron-sulfur cluster binding domain-containing protein</fullName>
    </submittedName>
</protein>
<dbReference type="InterPro" id="IPR036010">
    <property type="entry name" value="2Fe-2S_ferredoxin-like_sf"/>
</dbReference>
<dbReference type="GO" id="GO:0016491">
    <property type="term" value="F:oxidoreductase activity"/>
    <property type="evidence" value="ECO:0007669"/>
    <property type="project" value="UniProtKB-KW"/>
</dbReference>
<dbReference type="Gene3D" id="3.10.20.440">
    <property type="entry name" value="2Fe-2S iron-sulphur cluster binding domain, sarcosine oxidase, alpha subunit, N-terminal domain"/>
    <property type="match status" value="1"/>
</dbReference>
<organism evidence="2 3">
    <name type="scientific">Pseudomonas guineae</name>
    <dbReference type="NCBI Taxonomy" id="425504"/>
    <lineage>
        <taxon>Bacteria</taxon>
        <taxon>Pseudomonadati</taxon>
        <taxon>Pseudomonadota</taxon>
        <taxon>Gammaproteobacteria</taxon>
        <taxon>Pseudomonadales</taxon>
        <taxon>Pseudomonadaceae</taxon>
        <taxon>Pseudomonas</taxon>
    </lineage>
</organism>
<accession>A0A1I3J1B3</accession>
<sequence length="112" mass="11705">MPADSLFIQLPTDSPCVMIEFEGQPLAVPSGISVAAALLASGIRQTRRTAVSGAPRAPYCMMGVCFECLVEVNGVPNCQACMVTVSDGLKVRRQQGARALNALAEEGAHDGI</sequence>
<dbReference type="AlphaFoldDB" id="A0A1I3J1B3"/>
<name>A0A1I3J1B3_9PSED</name>
<evidence type="ECO:0000313" key="3">
    <source>
        <dbReference type="Proteomes" id="UP000243606"/>
    </source>
</evidence>
<dbReference type="GO" id="GO:0051536">
    <property type="term" value="F:iron-sulfur cluster binding"/>
    <property type="evidence" value="ECO:0007669"/>
    <property type="project" value="InterPro"/>
</dbReference>
<dbReference type="SUPFAM" id="SSF54292">
    <property type="entry name" value="2Fe-2S ferredoxin-like"/>
    <property type="match status" value="1"/>
</dbReference>
<dbReference type="OrthoDB" id="573392at2"/>
<proteinExistence type="predicted"/>
<reference evidence="3" key="1">
    <citation type="submission" date="2016-10" db="EMBL/GenBank/DDBJ databases">
        <authorList>
            <person name="Varghese N."/>
            <person name="Submissions S."/>
        </authorList>
    </citation>
    <scope>NUCLEOTIDE SEQUENCE [LARGE SCALE GENOMIC DNA]</scope>
    <source>
        <strain evidence="3">LMG 24016</strain>
    </source>
</reference>
<evidence type="ECO:0000313" key="2">
    <source>
        <dbReference type="EMBL" id="SFI54014.1"/>
    </source>
</evidence>
<dbReference type="Pfam" id="PF13510">
    <property type="entry name" value="Fer2_4"/>
    <property type="match status" value="1"/>
</dbReference>